<dbReference type="InterPro" id="IPR008271">
    <property type="entry name" value="Ser/Thr_kinase_AS"/>
</dbReference>
<evidence type="ECO:0000256" key="2">
    <source>
        <dbReference type="ARBA" id="ARBA00022527"/>
    </source>
</evidence>
<dbReference type="OrthoDB" id="5979581at2759"/>
<evidence type="ECO:0000313" key="9">
    <source>
        <dbReference type="Proteomes" id="UP000503462"/>
    </source>
</evidence>
<sequence>MESSGEDTDIESQPVSSEDTHRLLYIIPDNEVACSAILELRDKLSVQSADDSLDHHRSFLRVTSDSYTRGGARDYTPTSGSGSDGEAVMLGPEETYEADGHFELSLLYQPARRAAGWTIGRGRTESSSAPLVDLLVPVPRSSGMHSYHCAFQFNDAGQLQVMAFHSRVSLDHFPIDAGTARVLHRPDHRLQVGPCLYRLAFAPQDHLRDAHQKAKKNYLQEHYPGYGVPHELISATPSRDDQYINDDWKISTGNAIGTGAGDRDTGMTFVQAASHTRENKVRALKERRRIDERGSKAIQFTERTYARLRRLLGDDGNREFIEHLDEILYSGSDRIWTPGVKDKVYHLFSPLGNGNFRQFFIRRTMGEVSKLDKTALFVQILMGMDSLQRARIIHRDIKPENLVVVLSNPPRAAIIDFGQAIFQDDEKRGGIVPTPGRGGTIGYLAPEQENPTYSSDGLFGCPIDVFALGLVGIDIFSDPNRPIWPMKARNPNPFREPLNRSHIAEFDGVLRYLAAYAPGSFFHLLGRMLDKSPATRIKTGEILVHPAVREHVQAQYVRREAEENSSFRLGSKRLGSSEFASSRFTTPTPGPS</sequence>
<evidence type="ECO:0000313" key="8">
    <source>
        <dbReference type="EMBL" id="QIW94595.1"/>
    </source>
</evidence>
<keyword evidence="6" id="KW-0067">ATP-binding</keyword>
<gene>
    <name evidence="8" type="ORF">AMS68_000113</name>
</gene>
<dbReference type="InterPro" id="IPR000719">
    <property type="entry name" value="Prot_kinase_dom"/>
</dbReference>
<keyword evidence="4" id="KW-0547">Nucleotide-binding</keyword>
<dbReference type="Pfam" id="PF00069">
    <property type="entry name" value="Pkinase"/>
    <property type="match status" value="1"/>
</dbReference>
<dbReference type="PANTHER" id="PTHR44167:SF23">
    <property type="entry name" value="CDC7 KINASE, ISOFORM A-RELATED"/>
    <property type="match status" value="1"/>
</dbReference>
<evidence type="ECO:0000259" key="7">
    <source>
        <dbReference type="PROSITE" id="PS50011"/>
    </source>
</evidence>
<reference evidence="8 9" key="1">
    <citation type="journal article" date="2016" name="Sci. Rep.">
        <title>Peltaster fructicola genome reveals evolution from an invasive phytopathogen to an ectophytic parasite.</title>
        <authorList>
            <person name="Xu C."/>
            <person name="Chen H."/>
            <person name="Gleason M.L."/>
            <person name="Xu J.R."/>
            <person name="Liu H."/>
            <person name="Zhang R."/>
            <person name="Sun G."/>
        </authorList>
    </citation>
    <scope>NUCLEOTIDE SEQUENCE [LARGE SCALE GENOMIC DNA]</scope>
    <source>
        <strain evidence="8 9">LNHT1506</strain>
    </source>
</reference>
<evidence type="ECO:0000256" key="6">
    <source>
        <dbReference type="ARBA" id="ARBA00022840"/>
    </source>
</evidence>
<keyword evidence="9" id="KW-1185">Reference proteome</keyword>
<dbReference type="AlphaFoldDB" id="A0A6H0XIQ0"/>
<keyword evidence="2" id="KW-0723">Serine/threonine-protein kinase</keyword>
<keyword evidence="3" id="KW-0808">Transferase</keyword>
<name>A0A6H0XIQ0_9PEZI</name>
<dbReference type="PROSITE" id="PS50011">
    <property type="entry name" value="PROTEIN_KINASE_DOM"/>
    <property type="match status" value="1"/>
</dbReference>
<dbReference type="PANTHER" id="PTHR44167">
    <property type="entry name" value="OVARIAN-SPECIFIC SERINE/THREONINE-PROTEIN KINASE LOK-RELATED"/>
    <property type="match status" value="1"/>
</dbReference>
<accession>A0A6H0XIQ0</accession>
<dbReference type="SUPFAM" id="SSF56112">
    <property type="entry name" value="Protein kinase-like (PK-like)"/>
    <property type="match status" value="1"/>
</dbReference>
<dbReference type="EC" id="2.7.11.1" evidence="1"/>
<dbReference type="PROSITE" id="PS00108">
    <property type="entry name" value="PROTEIN_KINASE_ST"/>
    <property type="match status" value="1"/>
</dbReference>
<evidence type="ECO:0000256" key="3">
    <source>
        <dbReference type="ARBA" id="ARBA00022679"/>
    </source>
</evidence>
<dbReference type="InterPro" id="IPR011009">
    <property type="entry name" value="Kinase-like_dom_sf"/>
</dbReference>
<protein>
    <recommendedName>
        <fullName evidence="1">non-specific serine/threonine protein kinase</fullName>
        <ecNumber evidence="1">2.7.11.1</ecNumber>
    </recommendedName>
</protein>
<dbReference type="GO" id="GO:0005634">
    <property type="term" value="C:nucleus"/>
    <property type="evidence" value="ECO:0007669"/>
    <property type="project" value="TreeGrafter"/>
</dbReference>
<dbReference type="GO" id="GO:0044773">
    <property type="term" value="P:mitotic DNA damage checkpoint signaling"/>
    <property type="evidence" value="ECO:0007669"/>
    <property type="project" value="TreeGrafter"/>
</dbReference>
<dbReference type="EMBL" id="CP051139">
    <property type="protein sequence ID" value="QIW94595.1"/>
    <property type="molecule type" value="Genomic_DNA"/>
</dbReference>
<evidence type="ECO:0000256" key="1">
    <source>
        <dbReference type="ARBA" id="ARBA00012513"/>
    </source>
</evidence>
<dbReference type="SMART" id="SM00220">
    <property type="entry name" value="S_TKc"/>
    <property type="match status" value="1"/>
</dbReference>
<dbReference type="Gene3D" id="1.10.510.10">
    <property type="entry name" value="Transferase(Phosphotransferase) domain 1"/>
    <property type="match status" value="1"/>
</dbReference>
<organism evidence="8 9">
    <name type="scientific">Peltaster fructicola</name>
    <dbReference type="NCBI Taxonomy" id="286661"/>
    <lineage>
        <taxon>Eukaryota</taxon>
        <taxon>Fungi</taxon>
        <taxon>Dikarya</taxon>
        <taxon>Ascomycota</taxon>
        <taxon>Pezizomycotina</taxon>
        <taxon>Dothideomycetes</taxon>
        <taxon>Dothideomycetes incertae sedis</taxon>
        <taxon>Peltaster</taxon>
    </lineage>
</organism>
<evidence type="ECO:0000256" key="4">
    <source>
        <dbReference type="ARBA" id="ARBA00022741"/>
    </source>
</evidence>
<keyword evidence="5" id="KW-0418">Kinase</keyword>
<dbReference type="GO" id="GO:0004674">
    <property type="term" value="F:protein serine/threonine kinase activity"/>
    <property type="evidence" value="ECO:0007669"/>
    <property type="project" value="UniProtKB-KW"/>
</dbReference>
<proteinExistence type="predicted"/>
<evidence type="ECO:0000256" key="5">
    <source>
        <dbReference type="ARBA" id="ARBA00022777"/>
    </source>
</evidence>
<dbReference type="Proteomes" id="UP000503462">
    <property type="component" value="Chromosome 1"/>
</dbReference>
<dbReference type="GO" id="GO:0005524">
    <property type="term" value="F:ATP binding"/>
    <property type="evidence" value="ECO:0007669"/>
    <property type="project" value="UniProtKB-KW"/>
</dbReference>
<feature type="domain" description="Protein kinase" evidence="7">
    <location>
        <begin position="250"/>
        <end position="548"/>
    </location>
</feature>